<gene>
    <name evidence="1" type="ORF">M9H77_29966</name>
</gene>
<name>A0ACB9ZW83_CATRO</name>
<evidence type="ECO:0000313" key="1">
    <source>
        <dbReference type="EMBL" id="KAI5652779.1"/>
    </source>
</evidence>
<protein>
    <submittedName>
        <fullName evidence="1">Uncharacterized protein</fullName>
    </submittedName>
</protein>
<dbReference type="EMBL" id="CM044707">
    <property type="protein sequence ID" value="KAI5652779.1"/>
    <property type="molecule type" value="Genomic_DNA"/>
</dbReference>
<evidence type="ECO:0000313" key="2">
    <source>
        <dbReference type="Proteomes" id="UP001060085"/>
    </source>
</evidence>
<reference evidence="2" key="1">
    <citation type="journal article" date="2023" name="Nat. Plants">
        <title>Single-cell RNA sequencing provides a high-resolution roadmap for understanding the multicellular compartmentation of specialized metabolism.</title>
        <authorList>
            <person name="Sun S."/>
            <person name="Shen X."/>
            <person name="Li Y."/>
            <person name="Li Y."/>
            <person name="Wang S."/>
            <person name="Li R."/>
            <person name="Zhang H."/>
            <person name="Shen G."/>
            <person name="Guo B."/>
            <person name="Wei J."/>
            <person name="Xu J."/>
            <person name="St-Pierre B."/>
            <person name="Chen S."/>
            <person name="Sun C."/>
        </authorList>
    </citation>
    <scope>NUCLEOTIDE SEQUENCE [LARGE SCALE GENOMIC DNA]</scope>
</reference>
<comment type="caution">
    <text evidence="1">The sequence shown here is derived from an EMBL/GenBank/DDBJ whole genome shotgun (WGS) entry which is preliminary data.</text>
</comment>
<dbReference type="Proteomes" id="UP001060085">
    <property type="component" value="Linkage Group LG07"/>
</dbReference>
<organism evidence="1 2">
    <name type="scientific">Catharanthus roseus</name>
    <name type="common">Madagascar periwinkle</name>
    <name type="synonym">Vinca rosea</name>
    <dbReference type="NCBI Taxonomy" id="4058"/>
    <lineage>
        <taxon>Eukaryota</taxon>
        <taxon>Viridiplantae</taxon>
        <taxon>Streptophyta</taxon>
        <taxon>Embryophyta</taxon>
        <taxon>Tracheophyta</taxon>
        <taxon>Spermatophyta</taxon>
        <taxon>Magnoliopsida</taxon>
        <taxon>eudicotyledons</taxon>
        <taxon>Gunneridae</taxon>
        <taxon>Pentapetalae</taxon>
        <taxon>asterids</taxon>
        <taxon>lamiids</taxon>
        <taxon>Gentianales</taxon>
        <taxon>Apocynaceae</taxon>
        <taxon>Rauvolfioideae</taxon>
        <taxon>Vinceae</taxon>
        <taxon>Catharanthinae</taxon>
        <taxon>Catharanthus</taxon>
    </lineage>
</organism>
<accession>A0ACB9ZW83</accession>
<sequence length="282" mass="32206">MFDELLAFGLASGLQANSLKSNIYLVGIPDFEKSLIIDYNGFQVGNLLCRYLGISLSGVYLKLVDYAPLFDKVTKTLLTWAGLNLSYAGILCFWLGILPMSAAVIDRIASLCKRFLWGGNFAKVAWNTLCYQKQQGRLGLRDSKKWNDPLLSKMWIQHYYIKDSIICEIMPKKDFLPLVKCLLAIRDVIIQAEDTVEAAMDHVSDWLKGTPFRQLQQSWVKIVWNPTFPPKFSFIMWLTVLGRLPTMDRLKFLEVDRTCVLCIQNEETLSHLLFACPFTGDI</sequence>
<proteinExistence type="predicted"/>
<keyword evidence="2" id="KW-1185">Reference proteome</keyword>